<reference evidence="1 2" key="1">
    <citation type="submission" date="2015-04" db="EMBL/GenBank/DDBJ databases">
        <authorList>
            <person name="Syromyatnikov M.Y."/>
            <person name="Popov V.N."/>
        </authorList>
    </citation>
    <scope>NUCLEOTIDE SEQUENCE [LARGE SCALE GENOMIC DNA]</scope>
</reference>
<evidence type="ECO:0000313" key="1">
    <source>
        <dbReference type="EMBL" id="CRK87208.1"/>
    </source>
</evidence>
<sequence length="91" mass="10605">MLLKLNYTTRQVALNISSESFEKLNIRLNGNVQGFFQNKLTYAIWFSALRGSKRLCPMTPEKLHARKISLIVFPTSKRQRREVVEDDSFVD</sequence>
<dbReference type="Proteomes" id="UP000183832">
    <property type="component" value="Unassembled WGS sequence"/>
</dbReference>
<dbReference type="EMBL" id="CVRI01000004">
    <property type="protein sequence ID" value="CRK87208.1"/>
    <property type="molecule type" value="Genomic_DNA"/>
</dbReference>
<organism evidence="1 2">
    <name type="scientific">Clunio marinus</name>
    <dbReference type="NCBI Taxonomy" id="568069"/>
    <lineage>
        <taxon>Eukaryota</taxon>
        <taxon>Metazoa</taxon>
        <taxon>Ecdysozoa</taxon>
        <taxon>Arthropoda</taxon>
        <taxon>Hexapoda</taxon>
        <taxon>Insecta</taxon>
        <taxon>Pterygota</taxon>
        <taxon>Neoptera</taxon>
        <taxon>Endopterygota</taxon>
        <taxon>Diptera</taxon>
        <taxon>Nematocera</taxon>
        <taxon>Chironomoidea</taxon>
        <taxon>Chironomidae</taxon>
        <taxon>Clunio</taxon>
    </lineage>
</organism>
<evidence type="ECO:0000313" key="2">
    <source>
        <dbReference type="Proteomes" id="UP000183832"/>
    </source>
</evidence>
<protein>
    <submittedName>
        <fullName evidence="1">CLUMA_CG001012, isoform A</fullName>
    </submittedName>
</protein>
<dbReference type="AlphaFoldDB" id="A0A1J1HGR4"/>
<name>A0A1J1HGR4_9DIPT</name>
<accession>A0A1J1HGR4</accession>
<proteinExistence type="predicted"/>
<gene>
    <name evidence="1" type="ORF">CLUMA_CG001012</name>
</gene>
<keyword evidence="2" id="KW-1185">Reference proteome</keyword>